<protein>
    <submittedName>
        <fullName evidence="3">Gfo/Idh/MocA family oxidoreductase</fullName>
    </submittedName>
</protein>
<dbReference type="InterPro" id="IPR052515">
    <property type="entry name" value="Gfo/Idh/MocA_Oxidoreductase"/>
</dbReference>
<dbReference type="Pfam" id="PF01408">
    <property type="entry name" value="GFO_IDH_MocA"/>
    <property type="match status" value="1"/>
</dbReference>
<dbReference type="STRING" id="1006000.GKAS_03615"/>
<comment type="caution">
    <text evidence="3">The sequence shown here is derived from an EMBL/GenBank/DDBJ whole genome shotgun (WGS) entry which is preliminary data.</text>
</comment>
<proteinExistence type="predicted"/>
<name>A0A2T2Y1F4_9ENTR</name>
<dbReference type="InterPro" id="IPR000683">
    <property type="entry name" value="Gfo/Idh/MocA-like_OxRdtase_N"/>
</dbReference>
<dbReference type="RefSeq" id="WP_106927537.1">
    <property type="nucleotide sequence ID" value="NZ_CABMMU010000009.1"/>
</dbReference>
<dbReference type="SUPFAM" id="SSF51735">
    <property type="entry name" value="NAD(P)-binding Rossmann-fold domains"/>
    <property type="match status" value="1"/>
</dbReference>
<feature type="domain" description="Gfo/Idh/MocA-like oxidoreductase N-terminal" evidence="1">
    <location>
        <begin position="2"/>
        <end position="123"/>
    </location>
</feature>
<evidence type="ECO:0000259" key="1">
    <source>
        <dbReference type="Pfam" id="PF01408"/>
    </source>
</evidence>
<dbReference type="InterPro" id="IPR036291">
    <property type="entry name" value="NAD(P)-bd_dom_sf"/>
</dbReference>
<evidence type="ECO:0000313" key="3">
    <source>
        <dbReference type="EMBL" id="PSR46341.1"/>
    </source>
</evidence>
<dbReference type="PANTHER" id="PTHR43249">
    <property type="entry name" value="UDP-N-ACETYL-2-AMINO-2-DEOXY-D-GLUCURONATE OXIDASE"/>
    <property type="match status" value="1"/>
</dbReference>
<dbReference type="Gene3D" id="3.30.360.10">
    <property type="entry name" value="Dihydrodipicolinate Reductase, domain 2"/>
    <property type="match status" value="1"/>
</dbReference>
<dbReference type="AlphaFoldDB" id="A0A2T2Y1F4"/>
<dbReference type="Gene3D" id="3.40.50.720">
    <property type="entry name" value="NAD(P)-binding Rossmann-like Domain"/>
    <property type="match status" value="1"/>
</dbReference>
<evidence type="ECO:0000259" key="2">
    <source>
        <dbReference type="Pfam" id="PF22725"/>
    </source>
</evidence>
<reference evidence="3 4" key="1">
    <citation type="submission" date="2018-03" db="EMBL/GenBank/DDBJ databases">
        <title>First report of an OXA-48+CTX-M-M-producing Kluyvera ascorbata clone recovered from patients admitted in a University Hospital in Madrid, Spain.</title>
        <authorList>
            <person name="Hernandez-Garcia M."/>
            <person name="Leon-Sampedro R."/>
            <person name="Perez-Viso B."/>
            <person name="Morosini M.I."/>
            <person name="Lopez-Fresnena N."/>
            <person name="Coque T.M."/>
            <person name="Bonten M."/>
            <person name="Malhotra-Kumar S."/>
            <person name="Ruiz-Garbajosa P."/>
            <person name="Canton R."/>
        </authorList>
    </citation>
    <scope>NUCLEOTIDE SEQUENCE [LARGE SCALE GENOMIC DNA]</scope>
    <source>
        <strain evidence="3 4">KA2</strain>
    </source>
</reference>
<dbReference type="GO" id="GO:0000166">
    <property type="term" value="F:nucleotide binding"/>
    <property type="evidence" value="ECO:0007669"/>
    <property type="project" value="InterPro"/>
</dbReference>
<evidence type="ECO:0000313" key="4">
    <source>
        <dbReference type="Proteomes" id="UP000240892"/>
    </source>
</evidence>
<gene>
    <name evidence="3" type="ORF">C8256_13400</name>
</gene>
<dbReference type="PANTHER" id="PTHR43249:SF1">
    <property type="entry name" value="D-GLUCOSIDE 3-DEHYDROGENASE"/>
    <property type="match status" value="1"/>
</dbReference>
<keyword evidence="4" id="KW-1185">Reference proteome</keyword>
<sequence length="392" mass="43289">MLRIAIVGTGNISHNHIQGYQAFADRCRIVALVDIYPEKAHEKKTRYGLSDARVFSSHQEMLASGIEVDIVDVCTPPYVHAEISIDALSAGKHVLCEKPMAASLEECDAMIAAQRASGKILSIIAQNRFTDAFWRLKQVVDSGELGKICHAQVDSFWWRGHCYYDLWWRGTWEKEGGGCTLNHAVHHIDAIQWMLGFPKEVVAMMTNVAHDNAEVEDLSAAIFRYDSGALTQLTASVVHHGEDQKIVIQGDKARVSAPWDVWASVSADNGFPQEQHDDAREARLDALFRNTPKLKYTLHTGQINDLLNAVEQCGEPLIDGVQGKRSLELITAIYQSSITGRVVTLPVSPDEPWYKTGGLVSLAPHFYEKGASVENFSEVGAIPLGKDLDKGA</sequence>
<accession>A0A2T2Y1F4</accession>
<organism evidence="3 4">
    <name type="scientific">Kluyvera genomosp. 2</name>
    <dbReference type="NCBI Taxonomy" id="2774054"/>
    <lineage>
        <taxon>Bacteria</taxon>
        <taxon>Pseudomonadati</taxon>
        <taxon>Pseudomonadota</taxon>
        <taxon>Gammaproteobacteria</taxon>
        <taxon>Enterobacterales</taxon>
        <taxon>Enterobacteriaceae</taxon>
        <taxon>Kluyvera</taxon>
    </lineage>
</organism>
<dbReference type="EMBL" id="PYHO01000009">
    <property type="protein sequence ID" value="PSR46341.1"/>
    <property type="molecule type" value="Genomic_DNA"/>
</dbReference>
<dbReference type="InterPro" id="IPR055170">
    <property type="entry name" value="GFO_IDH_MocA-like_dom"/>
</dbReference>
<feature type="domain" description="GFO/IDH/MocA-like oxidoreductase" evidence="2">
    <location>
        <begin position="134"/>
        <end position="255"/>
    </location>
</feature>
<dbReference type="SUPFAM" id="SSF55347">
    <property type="entry name" value="Glyceraldehyde-3-phosphate dehydrogenase-like, C-terminal domain"/>
    <property type="match status" value="1"/>
</dbReference>
<dbReference type="Pfam" id="PF22725">
    <property type="entry name" value="GFO_IDH_MocA_C3"/>
    <property type="match status" value="1"/>
</dbReference>
<dbReference type="Proteomes" id="UP000240892">
    <property type="component" value="Unassembled WGS sequence"/>
</dbReference>